<feature type="compositionally biased region" description="Basic and acidic residues" evidence="1">
    <location>
        <begin position="41"/>
        <end position="60"/>
    </location>
</feature>
<keyword evidence="2" id="KW-0732">Signal</keyword>
<accession>A0ABU0IK46</accession>
<evidence type="ECO:0000256" key="2">
    <source>
        <dbReference type="SAM" id="SignalP"/>
    </source>
</evidence>
<evidence type="ECO:0000256" key="1">
    <source>
        <dbReference type="SAM" id="MobiDB-lite"/>
    </source>
</evidence>
<feature type="region of interest" description="Disordered" evidence="1">
    <location>
        <begin position="23"/>
        <end position="68"/>
    </location>
</feature>
<evidence type="ECO:0000313" key="3">
    <source>
        <dbReference type="EMBL" id="MDQ0462383.1"/>
    </source>
</evidence>
<sequence>MNKFLLTIAASAAVLAAMPAAAQSYGGGYPQRPTPAPNYDRGNDNRGDDRGDYRGERGDRGGWGQGQAINARQAQIQRQIDMGVRRGSLNRMEVRDLRFRLNEVSNLERQYRFRGGSLSRQEAAVLSRKLDFVEQLLRRDLRDGDRRGGPRRGY</sequence>
<keyword evidence="4" id="KW-1185">Reference proteome</keyword>
<comment type="caution">
    <text evidence="3">The sequence shown here is derived from an EMBL/GenBank/DDBJ whole genome shotgun (WGS) entry which is preliminary data.</text>
</comment>
<protein>
    <recommendedName>
        <fullName evidence="5">Periplasmic heavy metal sensor</fullName>
    </recommendedName>
</protein>
<evidence type="ECO:0000313" key="4">
    <source>
        <dbReference type="Proteomes" id="UP001228905"/>
    </source>
</evidence>
<feature type="chain" id="PRO_5046431616" description="Periplasmic heavy metal sensor" evidence="2">
    <location>
        <begin position="23"/>
        <end position="154"/>
    </location>
</feature>
<dbReference type="EMBL" id="JAUSVS010000001">
    <property type="protein sequence ID" value="MDQ0462383.1"/>
    <property type="molecule type" value="Genomic_DNA"/>
</dbReference>
<dbReference type="RefSeq" id="WP_307344651.1">
    <property type="nucleotide sequence ID" value="NZ_JAUSVS010000001.1"/>
</dbReference>
<evidence type="ECO:0008006" key="5">
    <source>
        <dbReference type="Google" id="ProtNLM"/>
    </source>
</evidence>
<proteinExistence type="predicted"/>
<organism evidence="3 4">
    <name type="scientific">Caulobacter ginsengisoli</name>
    <dbReference type="NCBI Taxonomy" id="400775"/>
    <lineage>
        <taxon>Bacteria</taxon>
        <taxon>Pseudomonadati</taxon>
        <taxon>Pseudomonadota</taxon>
        <taxon>Alphaproteobacteria</taxon>
        <taxon>Caulobacterales</taxon>
        <taxon>Caulobacteraceae</taxon>
        <taxon>Caulobacter</taxon>
    </lineage>
</organism>
<feature type="signal peptide" evidence="2">
    <location>
        <begin position="1"/>
        <end position="22"/>
    </location>
</feature>
<name>A0ABU0IK46_9CAUL</name>
<reference evidence="3 4" key="1">
    <citation type="submission" date="2023-07" db="EMBL/GenBank/DDBJ databases">
        <title>Genomic Encyclopedia of Type Strains, Phase IV (KMG-IV): sequencing the most valuable type-strain genomes for metagenomic binning, comparative biology and taxonomic classification.</title>
        <authorList>
            <person name="Goeker M."/>
        </authorList>
    </citation>
    <scope>NUCLEOTIDE SEQUENCE [LARGE SCALE GENOMIC DNA]</scope>
    <source>
        <strain evidence="3 4">DSM 18695</strain>
    </source>
</reference>
<gene>
    <name evidence="3" type="ORF">QO010_000131</name>
</gene>
<dbReference type="Proteomes" id="UP001228905">
    <property type="component" value="Unassembled WGS sequence"/>
</dbReference>